<name>A0ABM1M772_NICVS</name>
<evidence type="ECO:0000256" key="6">
    <source>
        <dbReference type="ARBA" id="ARBA00023136"/>
    </source>
</evidence>
<evidence type="ECO:0000256" key="4">
    <source>
        <dbReference type="ARBA" id="ARBA00022679"/>
    </source>
</evidence>
<dbReference type="InterPro" id="IPR051981">
    <property type="entry name" value="Glycosyltransf_32"/>
</dbReference>
<dbReference type="GeneID" id="108558122"/>
<accession>A0ABM1M772</accession>
<organism evidence="9 10">
    <name type="scientific">Nicrophorus vespilloides</name>
    <name type="common">Boreal carrion beetle</name>
    <dbReference type="NCBI Taxonomy" id="110193"/>
    <lineage>
        <taxon>Eukaryota</taxon>
        <taxon>Metazoa</taxon>
        <taxon>Ecdysozoa</taxon>
        <taxon>Arthropoda</taxon>
        <taxon>Hexapoda</taxon>
        <taxon>Insecta</taxon>
        <taxon>Pterygota</taxon>
        <taxon>Neoptera</taxon>
        <taxon>Endopterygota</taxon>
        <taxon>Coleoptera</taxon>
        <taxon>Polyphaga</taxon>
        <taxon>Staphyliniformia</taxon>
        <taxon>Silphidae</taxon>
        <taxon>Nicrophorinae</taxon>
        <taxon>Nicrophorus</taxon>
    </lineage>
</organism>
<dbReference type="InterPro" id="IPR029044">
    <property type="entry name" value="Nucleotide-diphossugar_trans"/>
</dbReference>
<dbReference type="InterPro" id="IPR007652">
    <property type="entry name" value="A1-4-GlycosylTfrase_dom"/>
</dbReference>
<gene>
    <name evidence="10" type="primary">LOC108558122</name>
</gene>
<dbReference type="Pfam" id="PF04488">
    <property type="entry name" value="Gly_transf_sug"/>
    <property type="match status" value="1"/>
</dbReference>
<dbReference type="Gene3D" id="3.90.550.20">
    <property type="match status" value="1"/>
</dbReference>
<keyword evidence="7" id="KW-0732">Signal</keyword>
<feature type="domain" description="Alpha 1,4-glycosyltransferase" evidence="8">
    <location>
        <begin position="226"/>
        <end position="352"/>
    </location>
</feature>
<keyword evidence="4" id="KW-0808">Transferase</keyword>
<proteinExistence type="inferred from homology"/>
<keyword evidence="6" id="KW-0472">Membrane</keyword>
<evidence type="ECO:0000256" key="3">
    <source>
        <dbReference type="ARBA" id="ARBA00022676"/>
    </source>
</evidence>
<dbReference type="InterPro" id="IPR007577">
    <property type="entry name" value="GlycoTrfase_DXD_sugar-bd_CS"/>
</dbReference>
<dbReference type="Pfam" id="PF04572">
    <property type="entry name" value="Gb3_synth"/>
    <property type="match status" value="1"/>
</dbReference>
<keyword evidence="3" id="KW-0328">Glycosyltransferase</keyword>
<dbReference type="SUPFAM" id="SSF53448">
    <property type="entry name" value="Nucleotide-diphospho-sugar transferases"/>
    <property type="match status" value="1"/>
</dbReference>
<evidence type="ECO:0000259" key="8">
    <source>
        <dbReference type="Pfam" id="PF04572"/>
    </source>
</evidence>
<evidence type="ECO:0000256" key="2">
    <source>
        <dbReference type="ARBA" id="ARBA00009003"/>
    </source>
</evidence>
<sequence length="357" mass="40763">MRIHFKSVFAIVTSLILTALLFDDINRTVNDIGTQIYYYMHPEKSIYCYEGGDSNLPKLTDMDVRKGKSIFLHETSCRSAENGKITILPRQACAVESAARLNPNLDVYLSFSSSGDLKSEGSQSDRMLLKLLEYPNLKIVHLDYANYTKNTPLQNIYSNGYLAKSSYAQSHASDILRYLTLYKYGGIYLDMDVVVIKSLENLSPNYAGIESIRNVAAGVLSLDYTGVGHDHAKNCVFDLMDNFDRHSWGENGPGVITRLLRKLCNVQLGKDMVQKACGNFTVYPPYMFYPIPWGDWKMYFEPNKSSEVSKLTKDSYVLHVWNKHSEQELISKNSQAPYTEYAREYCPKIFKECDNYF</sequence>
<reference evidence="10" key="1">
    <citation type="submission" date="2025-08" db="UniProtKB">
        <authorList>
            <consortium name="RefSeq"/>
        </authorList>
    </citation>
    <scope>IDENTIFICATION</scope>
    <source>
        <tissue evidence="10">Whole Larva</tissue>
    </source>
</reference>
<evidence type="ECO:0000313" key="10">
    <source>
        <dbReference type="RefSeq" id="XP_017770422.1"/>
    </source>
</evidence>
<comment type="subcellular location">
    <subcellularLocation>
        <location evidence="1">Golgi apparatus membrane</location>
        <topology evidence="1">Single-pass type II membrane protein</topology>
    </subcellularLocation>
</comment>
<comment type="similarity">
    <text evidence="2">Belongs to the glycosyltransferase 32 family.</text>
</comment>
<evidence type="ECO:0000256" key="5">
    <source>
        <dbReference type="ARBA" id="ARBA00023034"/>
    </source>
</evidence>
<dbReference type="PANTHER" id="PTHR12042">
    <property type="entry name" value="LACTOSYLCERAMIDE 4-ALPHA-GALACTOSYLTRANSFERASE ALPHA- 1,4-GALACTOSYLTRANSFERASE"/>
    <property type="match status" value="1"/>
</dbReference>
<feature type="chain" id="PRO_5047002668" evidence="7">
    <location>
        <begin position="19"/>
        <end position="357"/>
    </location>
</feature>
<feature type="signal peptide" evidence="7">
    <location>
        <begin position="1"/>
        <end position="18"/>
    </location>
</feature>
<keyword evidence="5" id="KW-0333">Golgi apparatus</keyword>
<keyword evidence="9" id="KW-1185">Reference proteome</keyword>
<dbReference type="Proteomes" id="UP000695000">
    <property type="component" value="Unplaced"/>
</dbReference>
<evidence type="ECO:0000256" key="7">
    <source>
        <dbReference type="SAM" id="SignalP"/>
    </source>
</evidence>
<evidence type="ECO:0000256" key="1">
    <source>
        <dbReference type="ARBA" id="ARBA00004323"/>
    </source>
</evidence>
<dbReference type="PANTHER" id="PTHR12042:SF21">
    <property type="entry name" value="ALPHA1,4-GALACTOSYLTRANSFERASE 1-RELATED"/>
    <property type="match status" value="1"/>
</dbReference>
<protein>
    <submittedName>
        <fullName evidence="10">Lactosylceramide 4-alpha-galactosyltransferase-like</fullName>
    </submittedName>
</protein>
<evidence type="ECO:0000313" key="9">
    <source>
        <dbReference type="Proteomes" id="UP000695000"/>
    </source>
</evidence>
<dbReference type="RefSeq" id="XP_017770422.1">
    <property type="nucleotide sequence ID" value="XM_017914933.1"/>
</dbReference>